<feature type="compositionally biased region" description="Acidic residues" evidence="1">
    <location>
        <begin position="1"/>
        <end position="20"/>
    </location>
</feature>
<dbReference type="EMBL" id="CP126099">
    <property type="protein sequence ID" value="WHY28109.1"/>
    <property type="molecule type" value="Genomic_DNA"/>
</dbReference>
<gene>
    <name evidence="2" type="ORF">QNH45_21850</name>
</gene>
<feature type="region of interest" description="Disordered" evidence="1">
    <location>
        <begin position="1"/>
        <end position="22"/>
    </location>
</feature>
<name>A0AA95LQD0_9BACI</name>
<dbReference type="Proteomes" id="UP001178303">
    <property type="component" value="Chromosome"/>
</dbReference>
<dbReference type="RefSeq" id="WP_283882706.1">
    <property type="nucleotide sequence ID" value="NZ_CP126099.1"/>
</dbReference>
<evidence type="ECO:0000256" key="1">
    <source>
        <dbReference type="SAM" id="MobiDB-lite"/>
    </source>
</evidence>
<dbReference type="AlphaFoldDB" id="A0AA95LQD0"/>
<organism evidence="2 3">
    <name type="scientific">Bacillus wiedmannii</name>
    <dbReference type="NCBI Taxonomy" id="1890302"/>
    <lineage>
        <taxon>Bacteria</taxon>
        <taxon>Bacillati</taxon>
        <taxon>Bacillota</taxon>
        <taxon>Bacilli</taxon>
        <taxon>Bacillales</taxon>
        <taxon>Bacillaceae</taxon>
        <taxon>Bacillus</taxon>
        <taxon>Bacillus cereus group</taxon>
    </lineage>
</organism>
<reference evidence="2" key="1">
    <citation type="submission" date="2023-05" db="EMBL/GenBank/DDBJ databases">
        <title>Comparative genomics of Bacillaceae isolates and their secondary metabolite potential.</title>
        <authorList>
            <person name="Song L."/>
            <person name="Nielsen L.J."/>
            <person name="Mohite O."/>
            <person name="Xu X."/>
            <person name="Weber T."/>
            <person name="Kovacs A.T."/>
        </authorList>
    </citation>
    <scope>NUCLEOTIDE SEQUENCE</scope>
    <source>
        <strain evidence="2">LN15</strain>
    </source>
</reference>
<sequence>MEKEYELEELLNAEEEQEEKQDDKEVIKQVHIYLPLSLHEQVKKKAKDDCTGVATYIRKVLNHHVNKK</sequence>
<evidence type="ECO:0000313" key="2">
    <source>
        <dbReference type="EMBL" id="WHY28109.1"/>
    </source>
</evidence>
<proteinExistence type="predicted"/>
<evidence type="ECO:0000313" key="3">
    <source>
        <dbReference type="Proteomes" id="UP001178303"/>
    </source>
</evidence>
<accession>A0AA95LQD0</accession>
<protein>
    <submittedName>
        <fullName evidence="2">Uncharacterized protein</fullName>
    </submittedName>
</protein>